<dbReference type="InterPro" id="IPR017853">
    <property type="entry name" value="GH"/>
</dbReference>
<dbReference type="PROSITE" id="PS51764">
    <property type="entry name" value="GH26"/>
    <property type="match status" value="1"/>
</dbReference>
<evidence type="ECO:0000256" key="3">
    <source>
        <dbReference type="ARBA" id="ARBA00023295"/>
    </source>
</evidence>
<gene>
    <name evidence="6" type="ORF">BBK82_33980</name>
</gene>
<dbReference type="GO" id="GO:0006080">
    <property type="term" value="P:substituted mannan metabolic process"/>
    <property type="evidence" value="ECO:0007669"/>
    <property type="project" value="InterPro"/>
</dbReference>
<evidence type="ECO:0000256" key="4">
    <source>
        <dbReference type="PROSITE-ProRule" id="PRU01100"/>
    </source>
</evidence>
<evidence type="ECO:0000313" key="7">
    <source>
        <dbReference type="Proteomes" id="UP000093053"/>
    </source>
</evidence>
<dbReference type="SUPFAM" id="SSF51445">
    <property type="entry name" value="(Trans)glycosidases"/>
    <property type="match status" value="1"/>
</dbReference>
<feature type="active site" description="Nucleophile" evidence="4">
    <location>
        <position position="241"/>
    </location>
</feature>
<sequence>MVNHLGSITGRYVVSGQHNKEPASNPGQYTQQVKDITGQYPGLWGGDLMFRPEDVANRQRVVDQAKVEWANGSLVTLTWHVCTPTGGSTCQFDGGVKTQISQAQFTEVVTNGTALNNAWKRRLDEVVPYLQQLKAAGVPVLFRPLHEMNEAWNWWGNRPGPEGSAKLYRITRDHLTAKGLDNLVWVWNVQDNPAGGWASYYPGAQYVDVVSLDVWYKGLPSSGDYQQIQDIAAGKPIALAETGKVPGNAMLTSQTRWSYFMVWSEHLRGNNTPAEVQAGYFHPRTLNQGEFTVPRNGS</sequence>
<dbReference type="InterPro" id="IPR022790">
    <property type="entry name" value="GH26_dom"/>
</dbReference>
<keyword evidence="3 4" id="KW-0326">Glycosidase</keyword>
<protein>
    <submittedName>
        <fullName evidence="6">Glycosyl hydrolase</fullName>
    </submittedName>
</protein>
<dbReference type="KEGG" id="led:BBK82_33980"/>
<proteinExistence type="inferred from homology"/>
<dbReference type="Proteomes" id="UP000093053">
    <property type="component" value="Chromosome"/>
</dbReference>
<keyword evidence="7" id="KW-1185">Reference proteome</keyword>
<name>A0A1B2HRF7_9PSEU</name>
<dbReference type="PRINTS" id="PR00739">
    <property type="entry name" value="GLHYDRLASE26"/>
</dbReference>
<dbReference type="GO" id="GO:0016985">
    <property type="term" value="F:mannan endo-1,4-beta-mannosidase activity"/>
    <property type="evidence" value="ECO:0007669"/>
    <property type="project" value="InterPro"/>
</dbReference>
<dbReference type="PANTHER" id="PTHR40079">
    <property type="entry name" value="MANNAN ENDO-1,4-BETA-MANNOSIDASE E-RELATED"/>
    <property type="match status" value="1"/>
</dbReference>
<keyword evidence="2 4" id="KW-0378">Hydrolase</keyword>
<organism evidence="6 7">
    <name type="scientific">Lentzea guizhouensis</name>
    <dbReference type="NCBI Taxonomy" id="1586287"/>
    <lineage>
        <taxon>Bacteria</taxon>
        <taxon>Bacillati</taxon>
        <taxon>Actinomycetota</taxon>
        <taxon>Actinomycetes</taxon>
        <taxon>Pseudonocardiales</taxon>
        <taxon>Pseudonocardiaceae</taxon>
        <taxon>Lentzea</taxon>
    </lineage>
</organism>
<evidence type="ECO:0000256" key="1">
    <source>
        <dbReference type="ARBA" id="ARBA00007754"/>
    </source>
</evidence>
<feature type="active site" description="Proton donor" evidence="4">
    <location>
        <position position="147"/>
    </location>
</feature>
<dbReference type="Gene3D" id="3.20.20.80">
    <property type="entry name" value="Glycosidases"/>
    <property type="match status" value="1"/>
</dbReference>
<dbReference type="AlphaFoldDB" id="A0A1B2HRF7"/>
<evidence type="ECO:0000313" key="6">
    <source>
        <dbReference type="EMBL" id="ANZ40297.1"/>
    </source>
</evidence>
<dbReference type="STRING" id="1586287.BBK82_33980"/>
<dbReference type="RefSeq" id="WP_065918636.1">
    <property type="nucleotide sequence ID" value="NZ_CP016793.1"/>
</dbReference>
<feature type="domain" description="GH26" evidence="5">
    <location>
        <begin position="1"/>
        <end position="289"/>
    </location>
</feature>
<dbReference type="PANTHER" id="PTHR40079:SF4">
    <property type="entry name" value="GH26 DOMAIN-CONTAINING PROTEIN-RELATED"/>
    <property type="match status" value="1"/>
</dbReference>
<accession>A0A1B2HRF7</accession>
<reference evidence="6 7" key="1">
    <citation type="submission" date="2016-07" db="EMBL/GenBank/DDBJ databases">
        <title>Complete genome sequence of the Lentzea guizhouensis DHS C013.</title>
        <authorList>
            <person name="Cao C."/>
        </authorList>
    </citation>
    <scope>NUCLEOTIDE SEQUENCE [LARGE SCALE GENOMIC DNA]</scope>
    <source>
        <strain evidence="6 7">DHS C013</strain>
    </source>
</reference>
<evidence type="ECO:0000259" key="5">
    <source>
        <dbReference type="PROSITE" id="PS51764"/>
    </source>
</evidence>
<dbReference type="EMBL" id="CP016793">
    <property type="protein sequence ID" value="ANZ40297.1"/>
    <property type="molecule type" value="Genomic_DNA"/>
</dbReference>
<dbReference type="Pfam" id="PF02156">
    <property type="entry name" value="Glyco_hydro_26"/>
    <property type="match status" value="1"/>
</dbReference>
<comment type="similarity">
    <text evidence="1 4">Belongs to the glycosyl hydrolase 26 family.</text>
</comment>
<dbReference type="OrthoDB" id="9816550at2"/>
<evidence type="ECO:0000256" key="2">
    <source>
        <dbReference type="ARBA" id="ARBA00022801"/>
    </source>
</evidence>
<dbReference type="InterPro" id="IPR000805">
    <property type="entry name" value="Glyco_hydro_26"/>
</dbReference>